<protein>
    <submittedName>
        <fullName evidence="1">Uncharacterized protein</fullName>
    </submittedName>
</protein>
<gene>
    <name evidence="1" type="ORF">CA267_001910</name>
</gene>
<dbReference type="EMBL" id="CP052766">
    <property type="protein sequence ID" value="QJR79639.1"/>
    <property type="molecule type" value="Genomic_DNA"/>
</dbReference>
<dbReference type="KEGG" id="apel:CA267_001910"/>
<sequence length="69" mass="7759">MAGMTYSKQLFKGLKMKTNEENLLAKEDANLEVAPDRVEPKFKATRANLERIARLNNANTETGSDFVEV</sequence>
<accession>A0A6M4M9J1</accession>
<proteinExistence type="predicted"/>
<dbReference type="RefSeq" id="WP_097349216.1">
    <property type="nucleotide sequence ID" value="NZ_CP052766.1"/>
</dbReference>
<dbReference type="AlphaFoldDB" id="A0A6M4M9J1"/>
<keyword evidence="2" id="KW-1185">Reference proteome</keyword>
<dbReference type="Proteomes" id="UP000219285">
    <property type="component" value="Chromosome"/>
</dbReference>
<reference evidence="2" key="1">
    <citation type="submission" date="2014-12" db="EMBL/GenBank/DDBJ databases">
        <title>Complete genome sequence of a multi-drug resistant Klebsiella pneumoniae.</title>
        <authorList>
            <person name="Hua X."/>
            <person name="Chen Q."/>
            <person name="Li X."/>
            <person name="Feng Y."/>
            <person name="Ruan Z."/>
            <person name="Yu Y."/>
        </authorList>
    </citation>
    <scope>NUCLEOTIDE SEQUENCE [LARGE SCALE GENOMIC DNA]</scope>
    <source>
        <strain evidence="2">5.12</strain>
    </source>
</reference>
<evidence type="ECO:0000313" key="1">
    <source>
        <dbReference type="EMBL" id="QJR79639.1"/>
    </source>
</evidence>
<reference evidence="1 2" key="2">
    <citation type="submission" date="2020-04" db="EMBL/GenBank/DDBJ databases">
        <title>Complete genome sequence of Alteromonas pelagimontana 5.12T.</title>
        <authorList>
            <person name="Sinha R.K."/>
            <person name="Krishnan K.P."/>
            <person name="Kurian J.P."/>
        </authorList>
    </citation>
    <scope>NUCLEOTIDE SEQUENCE [LARGE SCALE GENOMIC DNA]</scope>
    <source>
        <strain evidence="1 2">5.12</strain>
    </source>
</reference>
<organism evidence="1 2">
    <name type="scientific">Alteromonas pelagimontana</name>
    <dbReference type="NCBI Taxonomy" id="1858656"/>
    <lineage>
        <taxon>Bacteria</taxon>
        <taxon>Pseudomonadati</taxon>
        <taxon>Pseudomonadota</taxon>
        <taxon>Gammaproteobacteria</taxon>
        <taxon>Alteromonadales</taxon>
        <taxon>Alteromonadaceae</taxon>
        <taxon>Alteromonas/Salinimonas group</taxon>
        <taxon>Alteromonas</taxon>
    </lineage>
</organism>
<evidence type="ECO:0000313" key="2">
    <source>
        <dbReference type="Proteomes" id="UP000219285"/>
    </source>
</evidence>
<name>A0A6M4M9J1_9ALTE</name>